<keyword evidence="1" id="KW-0547">Nucleotide-binding</keyword>
<dbReference type="EMBL" id="MLFT02000003">
    <property type="protein sequence ID" value="PHT51856.1"/>
    <property type="molecule type" value="Genomic_DNA"/>
</dbReference>
<dbReference type="InterPro" id="IPR027417">
    <property type="entry name" value="P-loop_NTPase"/>
</dbReference>
<dbReference type="Pfam" id="PF23559">
    <property type="entry name" value="WHD_DRP"/>
    <property type="match status" value="1"/>
</dbReference>
<reference evidence="6 7" key="1">
    <citation type="journal article" date="2017" name="Genome Biol.">
        <title>New reference genome sequences of hot pepper reveal the massive evolution of plant disease-resistance genes by retroduplication.</title>
        <authorList>
            <person name="Kim S."/>
            <person name="Park J."/>
            <person name="Yeom S.I."/>
            <person name="Kim Y.M."/>
            <person name="Seo E."/>
            <person name="Kim K.T."/>
            <person name="Kim M.S."/>
            <person name="Lee J.M."/>
            <person name="Cheong K."/>
            <person name="Shin H.S."/>
            <person name="Kim S.B."/>
            <person name="Han K."/>
            <person name="Lee J."/>
            <person name="Park M."/>
            <person name="Lee H.A."/>
            <person name="Lee H.Y."/>
            <person name="Lee Y."/>
            <person name="Oh S."/>
            <person name="Lee J.H."/>
            <person name="Choi E."/>
            <person name="Choi E."/>
            <person name="Lee S.E."/>
            <person name="Jeon J."/>
            <person name="Kim H."/>
            <person name="Choi G."/>
            <person name="Song H."/>
            <person name="Lee J."/>
            <person name="Lee S.C."/>
            <person name="Kwon J.K."/>
            <person name="Lee H.Y."/>
            <person name="Koo N."/>
            <person name="Hong Y."/>
            <person name="Kim R.W."/>
            <person name="Kang W.H."/>
            <person name="Huh J.H."/>
            <person name="Kang B.C."/>
            <person name="Yang T.J."/>
            <person name="Lee Y.H."/>
            <person name="Bennetzen J.L."/>
            <person name="Choi D."/>
        </authorList>
    </citation>
    <scope>NUCLEOTIDE SEQUENCE [LARGE SCALE GENOMIC DNA]</scope>
    <source>
        <strain evidence="7">cv. PBC81</strain>
    </source>
</reference>
<dbReference type="OrthoDB" id="606096at2759"/>
<keyword evidence="2" id="KW-0611">Plant defense</keyword>
<sequence>MMPDQLTKGTDDLEVVSIVGMGGIGNVLICLLSSICGKTDQTYEEQDDWQLADQLQKLLKGPRYLIVIDDIWAKDAWDYIKLCFPDCNCRSRILLTTRNMEVAEYASSGKPPYQMRLLNSDESWCLLYGKVFVKDCFSPEFEQPVEGFLKVDEIKSVEEVAKKCLKDLVDRSLIFIHNVSNFDGKIKACGMHDVIRELCLREARIMNFVNVVERKNDQNPTLSLSPGLQRHLREDISSSIDIPSSISRLCYLQVFILKLSRHKVRRHPFILPSEILTMQQLRRLSLDWNYLQYHEPTEESLVLKNLQFLSGWNPLYCTGSVFRLFPNLRKLQIHGIQEDFLRCKDLYDFCFLDQLDELEFCLSNPNFSCFLESFTTYGATPQDITWFMRRKQPEMMFLERPSQLLPRPGAFPFIPLRPARTLPPLLLSPPDAFPQNLKFLAFSGTSFWWKNLNIVGKLPKLESLKLAHDAYIGYEWEVFEEGFPCLKFLQLKELGIWYWRASCDHFPCLERLSLNCCRHLVSIPQDFADITVGFIVC</sequence>
<evidence type="ECO:0000259" key="4">
    <source>
        <dbReference type="Pfam" id="PF00931"/>
    </source>
</evidence>
<dbReference type="InterPro" id="IPR032675">
    <property type="entry name" value="LRR_dom_sf"/>
</dbReference>
<name>A0A2G2X2Y6_CAPBA</name>
<protein>
    <submittedName>
        <fullName evidence="6">Uncharacterized protein</fullName>
    </submittedName>
</protein>
<evidence type="ECO:0000256" key="2">
    <source>
        <dbReference type="ARBA" id="ARBA00022821"/>
    </source>
</evidence>
<accession>A0A2G2X2Y6</accession>
<reference evidence="7" key="2">
    <citation type="journal article" date="2017" name="J. Anim. Genet.">
        <title>Multiple reference genome sequences of hot pepper reveal the massive evolution of plant disease resistance genes by retroduplication.</title>
        <authorList>
            <person name="Kim S."/>
            <person name="Park J."/>
            <person name="Yeom S.-I."/>
            <person name="Kim Y.-M."/>
            <person name="Seo E."/>
            <person name="Kim K.-T."/>
            <person name="Kim M.-S."/>
            <person name="Lee J.M."/>
            <person name="Cheong K."/>
            <person name="Shin H.-S."/>
            <person name="Kim S.-B."/>
            <person name="Han K."/>
            <person name="Lee J."/>
            <person name="Park M."/>
            <person name="Lee H.-A."/>
            <person name="Lee H.-Y."/>
            <person name="Lee Y."/>
            <person name="Oh S."/>
            <person name="Lee J.H."/>
            <person name="Choi E."/>
            <person name="Choi E."/>
            <person name="Lee S.E."/>
            <person name="Jeon J."/>
            <person name="Kim H."/>
            <person name="Choi G."/>
            <person name="Song H."/>
            <person name="Lee J."/>
            <person name="Lee S.-C."/>
            <person name="Kwon J.-K."/>
            <person name="Lee H.-Y."/>
            <person name="Koo N."/>
            <person name="Hong Y."/>
            <person name="Kim R.W."/>
            <person name="Kang W.-H."/>
            <person name="Huh J.H."/>
            <person name="Kang B.-C."/>
            <person name="Yang T.-J."/>
            <person name="Lee Y.-H."/>
            <person name="Bennetzen J.L."/>
            <person name="Choi D."/>
        </authorList>
    </citation>
    <scope>NUCLEOTIDE SEQUENCE [LARGE SCALE GENOMIC DNA]</scope>
    <source>
        <strain evidence="7">cv. PBC81</strain>
    </source>
</reference>
<evidence type="ECO:0000256" key="1">
    <source>
        <dbReference type="ARBA" id="ARBA00022741"/>
    </source>
</evidence>
<comment type="caution">
    <text evidence="6">The sequence shown here is derived from an EMBL/GenBank/DDBJ whole genome shotgun (WGS) entry which is preliminary data.</text>
</comment>
<evidence type="ECO:0000313" key="6">
    <source>
        <dbReference type="EMBL" id="PHT51856.1"/>
    </source>
</evidence>
<evidence type="ECO:0000256" key="3">
    <source>
        <dbReference type="ARBA" id="ARBA00022840"/>
    </source>
</evidence>
<dbReference type="SUPFAM" id="SSF52058">
    <property type="entry name" value="L domain-like"/>
    <property type="match status" value="1"/>
</dbReference>
<gene>
    <name evidence="6" type="ORF">CQW23_06318</name>
</gene>
<dbReference type="PANTHER" id="PTHR15140:SF29">
    <property type="entry name" value="LATE BLIGHT RESISTANCE PROTEIN R1-A-LIKE"/>
    <property type="match status" value="1"/>
</dbReference>
<dbReference type="Proteomes" id="UP000224567">
    <property type="component" value="Unassembled WGS sequence"/>
</dbReference>
<dbReference type="PANTHER" id="PTHR15140">
    <property type="entry name" value="TUBULIN-SPECIFIC CHAPERONE E"/>
    <property type="match status" value="1"/>
</dbReference>
<keyword evidence="3" id="KW-0067">ATP-binding</keyword>
<evidence type="ECO:0000313" key="7">
    <source>
        <dbReference type="Proteomes" id="UP000224567"/>
    </source>
</evidence>
<organism evidence="6 7">
    <name type="scientific">Capsicum baccatum</name>
    <name type="common">Peruvian pepper</name>
    <dbReference type="NCBI Taxonomy" id="33114"/>
    <lineage>
        <taxon>Eukaryota</taxon>
        <taxon>Viridiplantae</taxon>
        <taxon>Streptophyta</taxon>
        <taxon>Embryophyta</taxon>
        <taxon>Tracheophyta</taxon>
        <taxon>Spermatophyta</taxon>
        <taxon>Magnoliopsida</taxon>
        <taxon>eudicotyledons</taxon>
        <taxon>Gunneridae</taxon>
        <taxon>Pentapetalae</taxon>
        <taxon>asterids</taxon>
        <taxon>lamiids</taxon>
        <taxon>Solanales</taxon>
        <taxon>Solanaceae</taxon>
        <taxon>Solanoideae</taxon>
        <taxon>Capsiceae</taxon>
        <taxon>Capsicum</taxon>
    </lineage>
</organism>
<proteinExistence type="predicted"/>
<feature type="domain" description="Disease resistance protein winged helix" evidence="5">
    <location>
        <begin position="146"/>
        <end position="198"/>
    </location>
</feature>
<keyword evidence="7" id="KW-1185">Reference proteome</keyword>
<dbReference type="GO" id="GO:0043531">
    <property type="term" value="F:ADP binding"/>
    <property type="evidence" value="ECO:0007669"/>
    <property type="project" value="InterPro"/>
</dbReference>
<evidence type="ECO:0000259" key="5">
    <source>
        <dbReference type="Pfam" id="PF23559"/>
    </source>
</evidence>
<feature type="domain" description="NB-ARC" evidence="4">
    <location>
        <begin position="38"/>
        <end position="134"/>
    </location>
</feature>
<dbReference type="Gene3D" id="3.80.10.10">
    <property type="entry name" value="Ribonuclease Inhibitor"/>
    <property type="match status" value="2"/>
</dbReference>
<dbReference type="SUPFAM" id="SSF52540">
    <property type="entry name" value="P-loop containing nucleoside triphosphate hydrolases"/>
    <property type="match status" value="1"/>
</dbReference>
<dbReference type="InterPro" id="IPR058922">
    <property type="entry name" value="WHD_DRP"/>
</dbReference>
<dbReference type="Pfam" id="PF00931">
    <property type="entry name" value="NB-ARC"/>
    <property type="match status" value="1"/>
</dbReference>
<dbReference type="AlphaFoldDB" id="A0A2G2X2Y6"/>
<dbReference type="Gene3D" id="3.40.50.300">
    <property type="entry name" value="P-loop containing nucleotide triphosphate hydrolases"/>
    <property type="match status" value="1"/>
</dbReference>
<dbReference type="InterPro" id="IPR002182">
    <property type="entry name" value="NB-ARC"/>
</dbReference>